<dbReference type="PANTHER" id="PTHR31286">
    <property type="entry name" value="GLYCINE-RICH CELL WALL STRUCTURAL PROTEIN 1.8-LIKE"/>
    <property type="match status" value="1"/>
</dbReference>
<feature type="compositionally biased region" description="Polar residues" evidence="1">
    <location>
        <begin position="369"/>
        <end position="381"/>
    </location>
</feature>
<dbReference type="Proteomes" id="UP001234989">
    <property type="component" value="Chromosome 4"/>
</dbReference>
<dbReference type="InterPro" id="IPR025558">
    <property type="entry name" value="DUF4283"/>
</dbReference>
<feature type="compositionally biased region" description="Basic and acidic residues" evidence="1">
    <location>
        <begin position="247"/>
        <end position="277"/>
    </location>
</feature>
<organism evidence="3 4">
    <name type="scientific">Solanum verrucosum</name>
    <dbReference type="NCBI Taxonomy" id="315347"/>
    <lineage>
        <taxon>Eukaryota</taxon>
        <taxon>Viridiplantae</taxon>
        <taxon>Streptophyta</taxon>
        <taxon>Embryophyta</taxon>
        <taxon>Tracheophyta</taxon>
        <taxon>Spermatophyta</taxon>
        <taxon>Magnoliopsida</taxon>
        <taxon>eudicotyledons</taxon>
        <taxon>Gunneridae</taxon>
        <taxon>Pentapetalae</taxon>
        <taxon>asterids</taxon>
        <taxon>lamiids</taxon>
        <taxon>Solanales</taxon>
        <taxon>Solanaceae</taxon>
        <taxon>Solanoideae</taxon>
        <taxon>Solaneae</taxon>
        <taxon>Solanum</taxon>
    </lineage>
</organism>
<evidence type="ECO:0000259" key="2">
    <source>
        <dbReference type="Pfam" id="PF14111"/>
    </source>
</evidence>
<gene>
    <name evidence="3" type="ORF">MTR67_019331</name>
</gene>
<feature type="compositionally biased region" description="Basic and acidic residues" evidence="1">
    <location>
        <begin position="382"/>
        <end position="392"/>
    </location>
</feature>
<evidence type="ECO:0000313" key="3">
    <source>
        <dbReference type="EMBL" id="WMV25946.1"/>
    </source>
</evidence>
<feature type="region of interest" description="Disordered" evidence="1">
    <location>
        <begin position="232"/>
        <end position="392"/>
    </location>
</feature>
<name>A0AAF0QSK5_SOLVR</name>
<dbReference type="PANTHER" id="PTHR31286:SF179">
    <property type="entry name" value="RNASE H TYPE-1 DOMAIN-CONTAINING PROTEIN"/>
    <property type="match status" value="1"/>
</dbReference>
<feature type="compositionally biased region" description="Basic and acidic residues" evidence="1">
    <location>
        <begin position="285"/>
        <end position="319"/>
    </location>
</feature>
<accession>A0AAF0QSK5</accession>
<feature type="domain" description="DUF4283" evidence="2">
    <location>
        <begin position="26"/>
        <end position="114"/>
    </location>
</feature>
<sequence length="392" mass="45276">MKPIVFLHGETRVIWEEEEVEQMIIKENLEFAVVGKFSYGWPEIQELRKLIPKQCELKAECNVGVLSNRHILIRASCLEDYVNLLSKPTFYIAHRGWMYPMRTLKWEPMFDPEEETSTTIAWISFPCLPPNFFVNEAVFFISNCSGKEQGSDKEQQTRRDGGWIKHGWGKVEQVWNKKSIQVETWGINMKNKFKALESQIDDVEGHEGQLQNEKGSGTKRWVEEVFMENKKDGKYESMSEGVEEDKEAATRGGDIDGESRSDIGGNKGKEKQGESDARSYNMNNKTREVNNEVCELNKEEDSVSKQEEIEESHQKRILDLEELSEEEKQKRKDTEDEEIEENIDSIAKEGDLSPRQIKQLESAAKRNKLSQSSLPLQVQARSSRERVDTISQ</sequence>
<dbReference type="EMBL" id="CP133615">
    <property type="protein sequence ID" value="WMV25946.1"/>
    <property type="molecule type" value="Genomic_DNA"/>
</dbReference>
<protein>
    <recommendedName>
        <fullName evidence="2">DUF4283 domain-containing protein</fullName>
    </recommendedName>
</protein>
<evidence type="ECO:0000256" key="1">
    <source>
        <dbReference type="SAM" id="MobiDB-lite"/>
    </source>
</evidence>
<dbReference type="AlphaFoldDB" id="A0AAF0QSK5"/>
<evidence type="ECO:0000313" key="4">
    <source>
        <dbReference type="Proteomes" id="UP001234989"/>
    </source>
</evidence>
<reference evidence="3" key="1">
    <citation type="submission" date="2023-08" db="EMBL/GenBank/DDBJ databases">
        <title>A de novo genome assembly of Solanum verrucosum Schlechtendal, a Mexican diploid species geographically isolated from the other diploid A-genome species in potato relatives.</title>
        <authorList>
            <person name="Hosaka K."/>
        </authorList>
    </citation>
    <scope>NUCLEOTIDE SEQUENCE</scope>
    <source>
        <tissue evidence="3">Young leaves</tissue>
    </source>
</reference>
<dbReference type="Pfam" id="PF14111">
    <property type="entry name" value="DUF4283"/>
    <property type="match status" value="1"/>
</dbReference>
<keyword evidence="4" id="KW-1185">Reference proteome</keyword>
<proteinExistence type="predicted"/>
<dbReference type="InterPro" id="IPR040256">
    <property type="entry name" value="At4g02000-like"/>
</dbReference>